<dbReference type="AlphaFoldDB" id="A0A077PIN6"/>
<proteinExistence type="predicted"/>
<comment type="caution">
    <text evidence="2">The sequence shown here is derived from an EMBL/GenBank/DDBJ whole genome shotgun (WGS) entry which is preliminary data.</text>
</comment>
<protein>
    <recommendedName>
        <fullName evidence="4">Lipoprotein</fullName>
    </recommendedName>
</protein>
<reference evidence="2" key="1">
    <citation type="submission" date="2013-07" db="EMBL/GenBank/DDBJ databases">
        <title>Sub-species coevolution in mutualistic symbiosis.</title>
        <authorList>
            <person name="Murfin K."/>
            <person name="Klassen J."/>
            <person name="Lee M."/>
            <person name="Forst S."/>
            <person name="Stock P."/>
            <person name="Goodrich-Blair H."/>
        </authorList>
    </citation>
    <scope>NUCLEOTIDE SEQUENCE [LARGE SCALE GENOMIC DNA]</scope>
    <source>
        <strain evidence="2">Kraussei Becker Underwood</strain>
    </source>
</reference>
<accession>A0A077PIN6</accession>
<evidence type="ECO:0000256" key="1">
    <source>
        <dbReference type="SAM" id="SignalP"/>
    </source>
</evidence>
<keyword evidence="1" id="KW-0732">Signal</keyword>
<dbReference type="Proteomes" id="UP000028493">
    <property type="component" value="Unassembled WGS sequence"/>
</dbReference>
<name>A0A077PIN6_XENBV</name>
<organism evidence="2 3">
    <name type="scientific">Xenorhabdus bovienii str. kraussei Becker Underwood</name>
    <dbReference type="NCBI Taxonomy" id="1398204"/>
    <lineage>
        <taxon>Bacteria</taxon>
        <taxon>Pseudomonadati</taxon>
        <taxon>Pseudomonadota</taxon>
        <taxon>Gammaproteobacteria</taxon>
        <taxon>Enterobacterales</taxon>
        <taxon>Morganellaceae</taxon>
        <taxon>Xenorhabdus</taxon>
    </lineage>
</organism>
<evidence type="ECO:0000313" key="3">
    <source>
        <dbReference type="Proteomes" id="UP000028493"/>
    </source>
</evidence>
<dbReference type="HOGENOM" id="CLU_1093946_0_0_6"/>
<dbReference type="EMBL" id="CBSZ010000172">
    <property type="protein sequence ID" value="CDH24230.1"/>
    <property type="molecule type" value="Genomic_DNA"/>
</dbReference>
<evidence type="ECO:0008006" key="4">
    <source>
        <dbReference type="Google" id="ProtNLM"/>
    </source>
</evidence>
<feature type="signal peptide" evidence="1">
    <location>
        <begin position="1"/>
        <end position="22"/>
    </location>
</feature>
<gene>
    <name evidence="2" type="ORF">XBKB1_2530006</name>
</gene>
<feature type="chain" id="PRO_5001722538" description="Lipoprotein" evidence="1">
    <location>
        <begin position="23"/>
        <end position="275"/>
    </location>
</feature>
<evidence type="ECO:0000313" key="2">
    <source>
        <dbReference type="EMBL" id="CDH24230.1"/>
    </source>
</evidence>
<sequence>MRSTMMTIKVISLILASLCLTGCDFLSNAISDSWHSYKDKSEPFSPPQENQWITVEGIAPKNTNFRLKSNYISNKCLSTHGTASMTIYKKPSHYWKRLNISVDPVTGYFKEKIPFHGGGWCQWKINAISLSLHYIDVNHLIKGAVPYVGTGMYVIINDAEQTEPGVNAFNSIDYRPTIYPFLRRAYNTSDQIGLFDQSRNLAYFRLRLIRENNFKINYIPTLDETKMPKIIVSENPPGVYPRGNARVEYPNGKIDLNSDSIDYCKINNTSQWKSQ</sequence>